<evidence type="ECO:0000256" key="2">
    <source>
        <dbReference type="ARBA" id="ARBA00023027"/>
    </source>
</evidence>
<dbReference type="EC" id="2.3.1.286" evidence="3"/>
<evidence type="ECO:0000313" key="6">
    <source>
        <dbReference type="EMBL" id="OAM44122.1"/>
    </source>
</evidence>
<feature type="binding site" evidence="3">
    <location>
        <begin position="169"/>
        <end position="171"/>
    </location>
    <ligand>
        <name>NAD(+)</name>
        <dbReference type="ChEBI" id="CHEBI:57540"/>
    </ligand>
</feature>
<reference evidence="7" key="1">
    <citation type="submission" date="2016-05" db="EMBL/GenBank/DDBJ databases">
        <title>Draft genome of Corynebacterium afermentans subsp. afermentans LCDC 88199T.</title>
        <authorList>
            <person name="Bernier A.-M."/>
            <person name="Bernard K."/>
        </authorList>
    </citation>
    <scope>NUCLEOTIDE SEQUENCE [LARGE SCALE GENOMIC DNA]</scope>
    <source>
        <strain evidence="7">NML130454</strain>
    </source>
</reference>
<feature type="domain" description="Deacetylase sirtuin-type" evidence="5">
    <location>
        <begin position="1"/>
        <end position="225"/>
    </location>
</feature>
<keyword evidence="7" id="KW-1185">Reference proteome</keyword>
<dbReference type="InterPro" id="IPR029035">
    <property type="entry name" value="DHS-like_NAD/FAD-binding_dom"/>
</dbReference>
<keyword evidence="2 3" id="KW-0520">NAD</keyword>
<comment type="catalytic activity">
    <reaction evidence="3">
        <text>N(6)-acetyl-L-lysyl-[protein] + NAD(+) + H2O = 2''-O-acetyl-ADP-D-ribose + nicotinamide + L-lysyl-[protein]</text>
        <dbReference type="Rhea" id="RHEA:43636"/>
        <dbReference type="Rhea" id="RHEA-COMP:9752"/>
        <dbReference type="Rhea" id="RHEA-COMP:10731"/>
        <dbReference type="ChEBI" id="CHEBI:15377"/>
        <dbReference type="ChEBI" id="CHEBI:17154"/>
        <dbReference type="ChEBI" id="CHEBI:29969"/>
        <dbReference type="ChEBI" id="CHEBI:57540"/>
        <dbReference type="ChEBI" id="CHEBI:61930"/>
        <dbReference type="ChEBI" id="CHEBI:83767"/>
        <dbReference type="EC" id="2.3.1.286"/>
    </reaction>
</comment>
<name>A0A1B6W0L6_9NEIS</name>
<evidence type="ECO:0000313" key="7">
    <source>
        <dbReference type="Proteomes" id="UP000077726"/>
    </source>
</evidence>
<comment type="caution">
    <text evidence="6">The sequence shown here is derived from an EMBL/GenBank/DDBJ whole genome shotgun (WGS) entry which is preliminary data.</text>
</comment>
<comment type="caution">
    <text evidence="3 4">Lacks conserved residue(s) required for the propagation of feature annotation.</text>
</comment>
<keyword evidence="1" id="KW-0808">Transferase</keyword>
<dbReference type="GO" id="GO:0070403">
    <property type="term" value="F:NAD+ binding"/>
    <property type="evidence" value="ECO:0007669"/>
    <property type="project" value="UniProtKB-UniRule"/>
</dbReference>
<proteinExistence type="inferred from homology"/>
<dbReference type="InterPro" id="IPR050134">
    <property type="entry name" value="NAD-dep_sirtuin_deacylases"/>
</dbReference>
<comment type="domain">
    <text evidence="3">2 residues (Tyr-53 and Arg-56) present in a large hydrophobic pocket are probably involved in substrate specificity. They are important for desuccinylation activity, but dispensable for deacetylation activity.</text>
</comment>
<dbReference type="SUPFAM" id="SSF52467">
    <property type="entry name" value="DHS-like NAD/FAD-binding domain"/>
    <property type="match status" value="1"/>
</dbReference>
<dbReference type="PROSITE" id="PS50305">
    <property type="entry name" value="SIRTUIN"/>
    <property type="match status" value="1"/>
</dbReference>
<feature type="binding site" evidence="3">
    <location>
        <position position="210"/>
    </location>
    <ligand>
        <name>NAD(+)</name>
        <dbReference type="ChEBI" id="CHEBI:57540"/>
    </ligand>
</feature>
<dbReference type="STRING" id="1795832.A7Q00_02555"/>
<dbReference type="RefSeq" id="WP_064089084.1">
    <property type="nucleotide sequence ID" value="NZ_LXSQ01000007.1"/>
</dbReference>
<accession>A0A1B6W0L6</accession>
<gene>
    <name evidence="3" type="primary">cobB</name>
    <name evidence="6" type="ORF">A7Q00_02555</name>
</gene>
<feature type="binding site" evidence="3">
    <location>
        <position position="56"/>
    </location>
    <ligand>
        <name>substrate</name>
    </ligand>
</feature>
<comment type="function">
    <text evidence="3">NAD-dependent lysine deacetylase and desuccinylase that specifically removes acetyl and succinyl groups on target proteins. Modulates the activities of several proteins which are inactive in their acylated form.</text>
</comment>
<dbReference type="PANTHER" id="PTHR11085:SF4">
    <property type="entry name" value="NAD-DEPENDENT PROTEIN DEACYLASE"/>
    <property type="match status" value="1"/>
</dbReference>
<feature type="binding site" evidence="3">
    <location>
        <position position="53"/>
    </location>
    <ligand>
        <name>substrate</name>
    </ligand>
</feature>
<dbReference type="InterPro" id="IPR026591">
    <property type="entry name" value="Sirtuin_cat_small_dom_sf"/>
</dbReference>
<protein>
    <recommendedName>
        <fullName evidence="3">NAD-dependent protein deacylase</fullName>
        <ecNumber evidence="3">2.3.1.286</ecNumber>
    </recommendedName>
    <alternativeName>
        <fullName evidence="3">Regulatory protein SIR2 homolog</fullName>
    </alternativeName>
</protein>
<feature type="binding site" evidence="3">
    <location>
        <begin position="9"/>
        <end position="28"/>
    </location>
    <ligand>
        <name>NAD(+)</name>
        <dbReference type="ChEBI" id="CHEBI:57540"/>
    </ligand>
</feature>
<dbReference type="GO" id="GO:0017136">
    <property type="term" value="F:histone deacetylase activity, NAD-dependent"/>
    <property type="evidence" value="ECO:0007669"/>
    <property type="project" value="TreeGrafter"/>
</dbReference>
<dbReference type="GO" id="GO:0036055">
    <property type="term" value="F:protein-succinyllysine desuccinylase activity"/>
    <property type="evidence" value="ECO:0007669"/>
    <property type="project" value="UniProtKB-UniRule"/>
</dbReference>
<dbReference type="InterPro" id="IPR003000">
    <property type="entry name" value="Sirtuin"/>
</dbReference>
<dbReference type="Proteomes" id="UP000077726">
    <property type="component" value="Unassembled WGS sequence"/>
</dbReference>
<dbReference type="Gene3D" id="3.40.50.1220">
    <property type="entry name" value="TPP-binding domain"/>
    <property type="match status" value="1"/>
</dbReference>
<organism evidence="6 7">
    <name type="scientific">Eikenella halliae</name>
    <dbReference type="NCBI Taxonomy" id="1795832"/>
    <lineage>
        <taxon>Bacteria</taxon>
        <taxon>Pseudomonadati</taxon>
        <taxon>Pseudomonadota</taxon>
        <taxon>Betaproteobacteria</taxon>
        <taxon>Neisseriales</taxon>
        <taxon>Neisseriaceae</taxon>
        <taxon>Eikenella</taxon>
    </lineage>
</organism>
<dbReference type="OrthoDB" id="9800582at2"/>
<keyword evidence="3" id="KW-0963">Cytoplasm</keyword>
<evidence type="ECO:0000256" key="3">
    <source>
        <dbReference type="HAMAP-Rule" id="MF_01121"/>
    </source>
</evidence>
<dbReference type="InterPro" id="IPR026590">
    <property type="entry name" value="Ssirtuin_cat_dom"/>
</dbReference>
<comment type="subcellular location">
    <subcellularLocation>
        <location evidence="3">Cytoplasm</location>
    </subcellularLocation>
</comment>
<evidence type="ECO:0000256" key="4">
    <source>
        <dbReference type="PROSITE-ProRule" id="PRU00236"/>
    </source>
</evidence>
<dbReference type="PANTHER" id="PTHR11085">
    <property type="entry name" value="NAD-DEPENDENT PROTEIN DEACYLASE SIRTUIN-5, MITOCHONDRIAL-RELATED"/>
    <property type="match status" value="1"/>
</dbReference>
<dbReference type="GO" id="GO:0005737">
    <property type="term" value="C:cytoplasm"/>
    <property type="evidence" value="ECO:0007669"/>
    <property type="project" value="UniProtKB-SubCell"/>
</dbReference>
<dbReference type="InterPro" id="IPR027546">
    <property type="entry name" value="Sirtuin_class_III"/>
</dbReference>
<dbReference type="HAMAP" id="MF_01121">
    <property type="entry name" value="Sirtuin_ClassIII"/>
    <property type="match status" value="1"/>
</dbReference>
<evidence type="ECO:0000256" key="1">
    <source>
        <dbReference type="ARBA" id="ARBA00022679"/>
    </source>
</evidence>
<comment type="similarity">
    <text evidence="3">Belongs to the sirtuin family. Class III subfamily.</text>
</comment>
<dbReference type="EMBL" id="LXSQ01000007">
    <property type="protein sequence ID" value="OAM44122.1"/>
    <property type="molecule type" value="Genomic_DNA"/>
</dbReference>
<feature type="active site" description="Proton acceptor" evidence="3">
    <location>
        <position position="104"/>
    </location>
</feature>
<dbReference type="GO" id="GO:0036054">
    <property type="term" value="F:protein-malonyllysine demalonylase activity"/>
    <property type="evidence" value="ECO:0007669"/>
    <property type="project" value="InterPro"/>
</dbReference>
<sequence length="229" mass="25428">MQKIVVLTGAGISADSGLRTFRDTDGLWEGYKVEEVCTPEAFARNPKLVIDFYNERRRQARAAEPNAAHRALAELEKYYQVQIVTQNVDDLHERAGSSNVLHLHGELNKARSSADENYVIEWTGDQSVNDTDPQGRPMRPHIVWFGEAVPLIETAARQVSQADKILVVGTSMQVYPAAGLLEYAPYEAERYLVDPRPPKGLANISIIEAKAKDGVPPLVEKLIAEAARH</sequence>
<evidence type="ECO:0000259" key="5">
    <source>
        <dbReference type="PROSITE" id="PS50305"/>
    </source>
</evidence>
<dbReference type="Pfam" id="PF02146">
    <property type="entry name" value="SIR2"/>
    <property type="match status" value="1"/>
</dbReference>
<comment type="catalytic activity">
    <reaction evidence="3">
        <text>N(6)-succinyl-L-lysyl-[protein] + NAD(+) + H2O = 2''-O-succinyl-ADP-D-ribose + nicotinamide + L-lysyl-[protein]</text>
        <dbReference type="Rhea" id="RHEA:47668"/>
        <dbReference type="Rhea" id="RHEA-COMP:9752"/>
        <dbReference type="Rhea" id="RHEA-COMP:11877"/>
        <dbReference type="ChEBI" id="CHEBI:15377"/>
        <dbReference type="ChEBI" id="CHEBI:17154"/>
        <dbReference type="ChEBI" id="CHEBI:29969"/>
        <dbReference type="ChEBI" id="CHEBI:57540"/>
        <dbReference type="ChEBI" id="CHEBI:87830"/>
        <dbReference type="ChEBI" id="CHEBI:87832"/>
    </reaction>
</comment>
<dbReference type="Gene3D" id="3.30.1600.10">
    <property type="entry name" value="SIR2/SIRT2 'Small Domain"/>
    <property type="match status" value="1"/>
</dbReference>
<feature type="binding site" evidence="3">
    <location>
        <begin position="86"/>
        <end position="89"/>
    </location>
    <ligand>
        <name>NAD(+)</name>
        <dbReference type="ChEBI" id="CHEBI:57540"/>
    </ligand>
</feature>
<dbReference type="AlphaFoldDB" id="A0A1B6W0L6"/>